<dbReference type="Gene3D" id="3.80.10.10">
    <property type="entry name" value="Ribonuclease Inhibitor"/>
    <property type="match status" value="3"/>
</dbReference>
<dbReference type="Pfam" id="PF00789">
    <property type="entry name" value="UBX"/>
    <property type="match status" value="1"/>
</dbReference>
<dbReference type="InterPro" id="IPR001611">
    <property type="entry name" value="Leu-rich_rpt"/>
</dbReference>
<evidence type="ECO:0000313" key="4">
    <source>
        <dbReference type="Proteomes" id="UP000469890"/>
    </source>
</evidence>
<dbReference type="InterPro" id="IPR001012">
    <property type="entry name" value="UBX_dom"/>
</dbReference>
<dbReference type="InterPro" id="IPR009060">
    <property type="entry name" value="UBA-like_sf"/>
</dbReference>
<dbReference type="Pfam" id="PF25372">
    <property type="entry name" value="DUF7885"/>
    <property type="match status" value="1"/>
</dbReference>
<name>A0A8H4F2T1_MUCCL</name>
<dbReference type="Gene3D" id="1.10.8.10">
    <property type="entry name" value="DNA helicase RuvA subunit, C-terminal domain"/>
    <property type="match status" value="1"/>
</dbReference>
<feature type="region of interest" description="Disordered" evidence="1">
    <location>
        <begin position="245"/>
        <end position="278"/>
    </location>
</feature>
<proteinExistence type="predicted"/>
<evidence type="ECO:0000259" key="2">
    <source>
        <dbReference type="PROSITE" id="PS50033"/>
    </source>
</evidence>
<dbReference type="GO" id="GO:0031146">
    <property type="term" value="P:SCF-dependent proteasomal ubiquitin-dependent protein catabolic process"/>
    <property type="evidence" value="ECO:0007669"/>
    <property type="project" value="TreeGrafter"/>
</dbReference>
<protein>
    <recommendedName>
        <fullName evidence="2">UBX domain-containing protein</fullName>
    </recommendedName>
</protein>
<dbReference type="GO" id="GO:0019005">
    <property type="term" value="C:SCF ubiquitin ligase complex"/>
    <property type="evidence" value="ECO:0007669"/>
    <property type="project" value="TreeGrafter"/>
</dbReference>
<dbReference type="InterPro" id="IPR006553">
    <property type="entry name" value="Leu-rich_rpt_Cys-con_subtyp"/>
</dbReference>
<accession>A0A8H4F2T1</accession>
<gene>
    <name evidence="3" type="ORF">FB192DRAFT_1445947</name>
</gene>
<dbReference type="Proteomes" id="UP000469890">
    <property type="component" value="Unassembled WGS sequence"/>
</dbReference>
<reference evidence="3 4" key="1">
    <citation type="submission" date="2019-09" db="EMBL/GenBank/DDBJ databases">
        <authorList>
            <consortium name="DOE Joint Genome Institute"/>
            <person name="Mondo S.J."/>
            <person name="Navarro-Mendoza M.I."/>
            <person name="Perez-Arques C."/>
            <person name="Panchal S."/>
            <person name="Nicolas F.E."/>
            <person name="Ganguly P."/>
            <person name="Pangilinan J."/>
            <person name="Grigoriev I."/>
            <person name="Heitman J."/>
            <person name="Sanya K."/>
            <person name="Garre V."/>
        </authorList>
    </citation>
    <scope>NUCLEOTIDE SEQUENCE [LARGE SCALE GENOMIC DNA]</scope>
    <source>
        <strain evidence="3 4">MU402</strain>
    </source>
</reference>
<feature type="compositionally biased region" description="Polar residues" evidence="1">
    <location>
        <begin position="359"/>
        <end position="371"/>
    </location>
</feature>
<feature type="domain" description="UBX" evidence="2">
    <location>
        <begin position="151"/>
        <end position="233"/>
    </location>
</feature>
<dbReference type="SMART" id="SM00367">
    <property type="entry name" value="LRR_CC"/>
    <property type="match status" value="6"/>
</dbReference>
<feature type="compositionally biased region" description="Acidic residues" evidence="1">
    <location>
        <begin position="837"/>
        <end position="853"/>
    </location>
</feature>
<feature type="region of interest" description="Disordered" evidence="1">
    <location>
        <begin position="833"/>
        <end position="853"/>
    </location>
</feature>
<dbReference type="PROSITE" id="PS50033">
    <property type="entry name" value="UBX"/>
    <property type="match status" value="1"/>
</dbReference>
<dbReference type="SUPFAM" id="SSF52047">
    <property type="entry name" value="RNI-like"/>
    <property type="match status" value="1"/>
</dbReference>
<dbReference type="PANTHER" id="PTHR13318">
    <property type="entry name" value="PARTNER OF PAIRED, ISOFORM B-RELATED"/>
    <property type="match status" value="1"/>
</dbReference>
<dbReference type="SMART" id="SM00368">
    <property type="entry name" value="LRR_RI"/>
    <property type="match status" value="3"/>
</dbReference>
<comment type="caution">
    <text evidence="3">The sequence shown here is derived from an EMBL/GenBank/DDBJ whole genome shotgun (WGS) entry which is preliminary data.</text>
</comment>
<dbReference type="InterPro" id="IPR029071">
    <property type="entry name" value="Ubiquitin-like_domsf"/>
</dbReference>
<dbReference type="PANTHER" id="PTHR13318:SF162">
    <property type="entry name" value="LEUCINE-RICH REPEAT FAMILY PROTEIN"/>
    <property type="match status" value="1"/>
</dbReference>
<feature type="region of interest" description="Disordered" evidence="1">
    <location>
        <begin position="39"/>
        <end position="87"/>
    </location>
</feature>
<feature type="compositionally biased region" description="Basic and acidic residues" evidence="1">
    <location>
        <begin position="71"/>
        <end position="87"/>
    </location>
</feature>
<dbReference type="EMBL" id="JAAECE010000003">
    <property type="protein sequence ID" value="KAF1804107.1"/>
    <property type="molecule type" value="Genomic_DNA"/>
</dbReference>
<feature type="compositionally biased region" description="Low complexity" evidence="1">
    <location>
        <begin position="55"/>
        <end position="70"/>
    </location>
</feature>
<dbReference type="AlphaFoldDB" id="A0A8H4F2T1"/>
<dbReference type="CDD" id="cd01767">
    <property type="entry name" value="UBX"/>
    <property type="match status" value="1"/>
</dbReference>
<dbReference type="SUPFAM" id="SSF46934">
    <property type="entry name" value="UBA-like"/>
    <property type="match status" value="1"/>
</dbReference>
<dbReference type="Gene3D" id="3.10.20.90">
    <property type="entry name" value="Phosphatidylinositol 3-kinase Catalytic Subunit, Chain A, domain 1"/>
    <property type="match status" value="1"/>
</dbReference>
<dbReference type="Pfam" id="PF13516">
    <property type="entry name" value="LRR_6"/>
    <property type="match status" value="2"/>
</dbReference>
<dbReference type="InterPro" id="IPR057207">
    <property type="entry name" value="FBXL15_LRR"/>
</dbReference>
<feature type="region of interest" description="Disordered" evidence="1">
    <location>
        <begin position="311"/>
        <end position="377"/>
    </location>
</feature>
<organism evidence="3 4">
    <name type="scientific">Mucor circinelloides f. lusitanicus</name>
    <name type="common">Mucor racemosus var. lusitanicus</name>
    <dbReference type="NCBI Taxonomy" id="29924"/>
    <lineage>
        <taxon>Eukaryota</taxon>
        <taxon>Fungi</taxon>
        <taxon>Fungi incertae sedis</taxon>
        <taxon>Mucoromycota</taxon>
        <taxon>Mucoromycotina</taxon>
        <taxon>Mucoromycetes</taxon>
        <taxon>Mucorales</taxon>
        <taxon>Mucorineae</taxon>
        <taxon>Mucoraceae</taxon>
        <taxon>Mucor</taxon>
    </lineage>
</organism>
<dbReference type="InterPro" id="IPR032675">
    <property type="entry name" value="LRR_dom_sf"/>
</dbReference>
<feature type="region of interest" description="Disordered" evidence="1">
    <location>
        <begin position="117"/>
        <end position="150"/>
    </location>
</feature>
<evidence type="ECO:0000313" key="3">
    <source>
        <dbReference type="EMBL" id="KAF1804107.1"/>
    </source>
</evidence>
<feature type="compositionally biased region" description="Acidic residues" evidence="1">
    <location>
        <begin position="245"/>
        <end position="264"/>
    </location>
</feature>
<feature type="compositionally biased region" description="Polar residues" evidence="1">
    <location>
        <begin position="137"/>
        <end position="147"/>
    </location>
</feature>
<evidence type="ECO:0000256" key="1">
    <source>
        <dbReference type="SAM" id="MobiDB-lite"/>
    </source>
</evidence>
<sequence length="853" mass="95716">MTLNDSNLAYLLGLGFEMELCKQALQQNATLEDATEWILNPSRPPTSPVSKLDFSRPISSSSTFSTQPKISIEKRQKDDQVTKDMQKKKFDRIANDLKKERIAEREARRRALIDIKEDRESRKLRGHTTTKPDTRQARQSPATSTSKPESDKDQFAFIQFKWTNSTTLRQKFPHDTKMMQVLEFVKEKESKTPNATLDNISLISTYPKRIYTVQDAALDMKEAGFLPNVTLNVNIAAPVIEPQEQEAEPAAMMEEEEEDSDSVMEDNVNSSEDEVDEEDDIGAMDLDVIRAMDPHRPPVHNVRRIWGRVGAGHHLTDPSPIVNTSEKTAAAPEPSANADQEAMNQRRSNILSAMEQRASAHTATNIPSHQQHALERHTTSLRETCSKAVAGLLSQHSLQKNSYLKNLDSVSSEVAESLLEYLVKSGKLNTTTMRKLADHCYLQNIKLDSYTYCTDSLIGDLARSNSTISVTKLSLRGCDVITDNGICALTGKCLKNLGYLDVNNCKVTDKGLKSLENLHHLYHLNLSKTKITDQGIVSMVANSKFRDQLEVLLLDGCTRVKSSRLLVPIVNGFENLLQLSLANTSLPQQEITAKLSKNIKLEQLDVTNTFLCDNDLMQIISQITTLVELKMSGCSNVSTRGLSFLPRGKWIQFPDRELELDGVLSRFKDLPLEHLDLTGFLNVTDQGAKHIAEMKHLRYLSLDGTKVTDEGVEMLKDLIELEKLYLDRTLITDQGLSQLIGLSKLDTLSLCHTKVSNVFLRLLGDFEQTSFTRNLRTLNLAKCPLVTNKGIRYLSAGTLNLTNLNLDHTSVSRGCLKYLKDLQHLKPVRLQGISSESDQEDELQDDDQDEMMG</sequence>
<dbReference type="SUPFAM" id="SSF54236">
    <property type="entry name" value="Ubiquitin-like"/>
    <property type="match status" value="1"/>
</dbReference>
<feature type="compositionally biased region" description="Polar residues" evidence="1">
    <location>
        <begin position="342"/>
        <end position="351"/>
    </location>
</feature>